<dbReference type="EMBL" id="BMXA01000002">
    <property type="protein sequence ID" value="GHA03988.1"/>
    <property type="molecule type" value="Genomic_DNA"/>
</dbReference>
<dbReference type="AlphaFoldDB" id="A0A918RMA9"/>
<evidence type="ECO:0000313" key="1">
    <source>
        <dbReference type="EMBL" id="GHA03988.1"/>
    </source>
</evidence>
<name>A0A918RMA9_9GAMM</name>
<keyword evidence="2" id="KW-1185">Reference proteome</keyword>
<proteinExistence type="predicted"/>
<dbReference type="Proteomes" id="UP000614811">
    <property type="component" value="Unassembled WGS sequence"/>
</dbReference>
<accession>A0A918RMA9</accession>
<reference evidence="1" key="1">
    <citation type="journal article" date="2014" name="Int. J. Syst. Evol. Microbiol.">
        <title>Complete genome sequence of Corynebacterium casei LMG S-19264T (=DSM 44701T), isolated from a smear-ripened cheese.</title>
        <authorList>
            <consortium name="US DOE Joint Genome Institute (JGI-PGF)"/>
            <person name="Walter F."/>
            <person name="Albersmeier A."/>
            <person name="Kalinowski J."/>
            <person name="Ruckert C."/>
        </authorList>
    </citation>
    <scope>NUCLEOTIDE SEQUENCE</scope>
    <source>
        <strain evidence="1">KCTC 12711</strain>
    </source>
</reference>
<evidence type="ECO:0000313" key="2">
    <source>
        <dbReference type="Proteomes" id="UP000614811"/>
    </source>
</evidence>
<gene>
    <name evidence="1" type="ORF">GCM10008090_11590</name>
</gene>
<reference evidence="1" key="2">
    <citation type="submission" date="2020-09" db="EMBL/GenBank/DDBJ databases">
        <authorList>
            <person name="Sun Q."/>
            <person name="Kim S."/>
        </authorList>
    </citation>
    <scope>NUCLEOTIDE SEQUENCE</scope>
    <source>
        <strain evidence="1">KCTC 12711</strain>
    </source>
</reference>
<protein>
    <submittedName>
        <fullName evidence="1">Uncharacterized protein</fullName>
    </submittedName>
</protein>
<sequence length="51" mass="5672">MVSFSFDSFLTLDSVAEEDSLYCAATTTTIPQIGDIAVRAHPYTDRLIIYL</sequence>
<comment type="caution">
    <text evidence="1">The sequence shown here is derived from an EMBL/GenBank/DDBJ whole genome shotgun (WGS) entry which is preliminary data.</text>
</comment>
<organism evidence="1 2">
    <name type="scientific">Arenicella chitinivorans</name>
    <dbReference type="NCBI Taxonomy" id="1329800"/>
    <lineage>
        <taxon>Bacteria</taxon>
        <taxon>Pseudomonadati</taxon>
        <taxon>Pseudomonadota</taxon>
        <taxon>Gammaproteobacteria</taxon>
        <taxon>Arenicellales</taxon>
        <taxon>Arenicellaceae</taxon>
        <taxon>Arenicella</taxon>
    </lineage>
</organism>